<dbReference type="AlphaFoldDB" id="A0AAV7DJ50"/>
<organism evidence="4 5">
    <name type="scientific">Engystomops pustulosus</name>
    <name type="common">Tungara frog</name>
    <name type="synonym">Physalaemus pustulosus</name>
    <dbReference type="NCBI Taxonomy" id="76066"/>
    <lineage>
        <taxon>Eukaryota</taxon>
        <taxon>Metazoa</taxon>
        <taxon>Chordata</taxon>
        <taxon>Craniata</taxon>
        <taxon>Vertebrata</taxon>
        <taxon>Euteleostomi</taxon>
        <taxon>Amphibia</taxon>
        <taxon>Batrachia</taxon>
        <taxon>Anura</taxon>
        <taxon>Neobatrachia</taxon>
        <taxon>Hyloidea</taxon>
        <taxon>Leptodactylidae</taxon>
        <taxon>Leiuperinae</taxon>
        <taxon>Engystomops</taxon>
    </lineage>
</organism>
<dbReference type="FunFam" id="2.60.40.10:FF:000283">
    <property type="entry name" value="Immunoglobulin kappa constant"/>
    <property type="match status" value="1"/>
</dbReference>
<dbReference type="SUPFAM" id="SSF48726">
    <property type="entry name" value="Immunoglobulin"/>
    <property type="match status" value="1"/>
</dbReference>
<accession>A0AAV7DJ50</accession>
<dbReference type="InterPro" id="IPR003597">
    <property type="entry name" value="Ig_C1-set"/>
</dbReference>
<evidence type="ECO:0000259" key="3">
    <source>
        <dbReference type="PROSITE" id="PS50835"/>
    </source>
</evidence>
<name>A0AAV7DJ50_ENGPU</name>
<reference evidence="4" key="1">
    <citation type="thesis" date="2020" institute="ProQuest LLC" country="789 East Eisenhower Parkway, Ann Arbor, MI, USA">
        <title>Comparative Genomics and Chromosome Evolution.</title>
        <authorList>
            <person name="Mudd A.B."/>
        </authorList>
    </citation>
    <scope>NUCLEOTIDE SEQUENCE</scope>
    <source>
        <strain evidence="4">237g6f4</strain>
        <tissue evidence="4">Blood</tissue>
    </source>
</reference>
<dbReference type="InterPro" id="IPR050160">
    <property type="entry name" value="MHC/Immunoglobulin"/>
</dbReference>
<keyword evidence="1" id="KW-1015">Disulfide bond</keyword>
<sequence length="135" mass="15210">MYTTFSQTYFLHYYQALWAIFGEGTQLNVLSGEVKPPFVVIYRPSEEELKTDKATIVCAATDFNPRPLTVEWIVDEAQRTTGVQASPVSKQTDNLYMKTSHLSMTASEYKAKQTISCTVTHQGKVITQTLKTSEC</sequence>
<evidence type="ECO:0000256" key="2">
    <source>
        <dbReference type="ARBA" id="ARBA00023319"/>
    </source>
</evidence>
<dbReference type="InterPro" id="IPR007110">
    <property type="entry name" value="Ig-like_dom"/>
</dbReference>
<comment type="caution">
    <text evidence="4">The sequence shown here is derived from an EMBL/GenBank/DDBJ whole genome shotgun (WGS) entry which is preliminary data.</text>
</comment>
<dbReference type="PANTHER" id="PTHR19944">
    <property type="entry name" value="MHC CLASS II-RELATED"/>
    <property type="match status" value="1"/>
</dbReference>
<evidence type="ECO:0000313" key="4">
    <source>
        <dbReference type="EMBL" id="KAG8597236.1"/>
    </source>
</evidence>
<keyword evidence="2" id="KW-0393">Immunoglobulin domain</keyword>
<evidence type="ECO:0000313" key="5">
    <source>
        <dbReference type="Proteomes" id="UP000824782"/>
    </source>
</evidence>
<protein>
    <recommendedName>
        <fullName evidence="3">Ig-like domain-containing protein</fullName>
    </recommendedName>
</protein>
<dbReference type="Gene3D" id="2.60.40.10">
    <property type="entry name" value="Immunoglobulins"/>
    <property type="match status" value="1"/>
</dbReference>
<dbReference type="InterPro" id="IPR013783">
    <property type="entry name" value="Ig-like_fold"/>
</dbReference>
<dbReference type="EMBL" id="WNYA01000001">
    <property type="protein sequence ID" value="KAG8597236.1"/>
    <property type="molecule type" value="Genomic_DNA"/>
</dbReference>
<dbReference type="PANTHER" id="PTHR19944:SF98">
    <property type="entry name" value="IG-LIKE DOMAIN-CONTAINING PROTEIN"/>
    <property type="match status" value="1"/>
</dbReference>
<keyword evidence="5" id="KW-1185">Reference proteome</keyword>
<proteinExistence type="predicted"/>
<gene>
    <name evidence="4" type="ORF">GDO81_002215</name>
</gene>
<feature type="domain" description="Ig-like" evidence="3">
    <location>
        <begin position="36"/>
        <end position="133"/>
    </location>
</feature>
<dbReference type="Pfam" id="PF07654">
    <property type="entry name" value="C1-set"/>
    <property type="match status" value="1"/>
</dbReference>
<dbReference type="PROSITE" id="PS50835">
    <property type="entry name" value="IG_LIKE"/>
    <property type="match status" value="1"/>
</dbReference>
<evidence type="ECO:0000256" key="1">
    <source>
        <dbReference type="ARBA" id="ARBA00023157"/>
    </source>
</evidence>
<dbReference type="InterPro" id="IPR036179">
    <property type="entry name" value="Ig-like_dom_sf"/>
</dbReference>
<dbReference type="SMART" id="SM00407">
    <property type="entry name" value="IGc1"/>
    <property type="match status" value="1"/>
</dbReference>
<dbReference type="Proteomes" id="UP000824782">
    <property type="component" value="Unassembled WGS sequence"/>
</dbReference>